<organism evidence="1 2">
    <name type="scientific">Rhodocollybia butyracea</name>
    <dbReference type="NCBI Taxonomy" id="206335"/>
    <lineage>
        <taxon>Eukaryota</taxon>
        <taxon>Fungi</taxon>
        <taxon>Dikarya</taxon>
        <taxon>Basidiomycota</taxon>
        <taxon>Agaricomycotina</taxon>
        <taxon>Agaricomycetes</taxon>
        <taxon>Agaricomycetidae</taxon>
        <taxon>Agaricales</taxon>
        <taxon>Marasmiineae</taxon>
        <taxon>Omphalotaceae</taxon>
        <taxon>Rhodocollybia</taxon>
    </lineage>
</organism>
<reference evidence="1" key="1">
    <citation type="submission" date="2020-11" db="EMBL/GenBank/DDBJ databases">
        <authorList>
            <consortium name="DOE Joint Genome Institute"/>
            <person name="Ahrendt S."/>
            <person name="Riley R."/>
            <person name="Andreopoulos W."/>
            <person name="Labutti K."/>
            <person name="Pangilinan J."/>
            <person name="Ruiz-Duenas F.J."/>
            <person name="Barrasa J.M."/>
            <person name="Sanchez-Garcia M."/>
            <person name="Camarero S."/>
            <person name="Miyauchi S."/>
            <person name="Serrano A."/>
            <person name="Linde D."/>
            <person name="Babiker R."/>
            <person name="Drula E."/>
            <person name="Ayuso-Fernandez I."/>
            <person name="Pacheco R."/>
            <person name="Padilla G."/>
            <person name="Ferreira P."/>
            <person name="Barriuso J."/>
            <person name="Kellner H."/>
            <person name="Castanera R."/>
            <person name="Alfaro M."/>
            <person name="Ramirez L."/>
            <person name="Pisabarro A.G."/>
            <person name="Kuo A."/>
            <person name="Tritt A."/>
            <person name="Lipzen A."/>
            <person name="He G."/>
            <person name="Yan M."/>
            <person name="Ng V."/>
            <person name="Cullen D."/>
            <person name="Martin F."/>
            <person name="Rosso M.-N."/>
            <person name="Henrissat B."/>
            <person name="Hibbett D."/>
            <person name="Martinez A.T."/>
            <person name="Grigoriev I.V."/>
        </authorList>
    </citation>
    <scope>NUCLEOTIDE SEQUENCE</scope>
    <source>
        <strain evidence="1">AH 40177</strain>
    </source>
</reference>
<evidence type="ECO:0000313" key="1">
    <source>
        <dbReference type="EMBL" id="KAF9060453.1"/>
    </source>
</evidence>
<protein>
    <submittedName>
        <fullName evidence="1">Uncharacterized protein</fullName>
    </submittedName>
</protein>
<evidence type="ECO:0000313" key="2">
    <source>
        <dbReference type="Proteomes" id="UP000772434"/>
    </source>
</evidence>
<dbReference type="OrthoDB" id="103454at2759"/>
<dbReference type="AlphaFoldDB" id="A0A9P5U0E8"/>
<sequence length="311" mass="35172">MNFELVDLAVDGFNTLVVLVSRLDEADMIAMDVTGVRRIYALVQLSPSGPSFERELHELQNKFDFQRVLAFEKLLERFETRAPMATSHPGSTRFPSAASRLLQKSRETYRFTRFGFVEGREDDNERGKAKWMLFGPIPRSPLPLQTVVELDGCPCYVGHSEHAEKRILSTASGSVDYMATSSACLTCEALNPSRSVDGKAFFNGFPFPLACPINELLILPGTILGWRRGLLKSRLGHRWGWSSETRSTLWHLWCDLTFEKVIIFLSAPHPLFTLATATRVITPASSKEWPLRHYNALGTYLNNHSEDEYLN</sequence>
<keyword evidence="2" id="KW-1185">Reference proteome</keyword>
<dbReference type="Proteomes" id="UP000772434">
    <property type="component" value="Unassembled WGS sequence"/>
</dbReference>
<comment type="caution">
    <text evidence="1">The sequence shown here is derived from an EMBL/GenBank/DDBJ whole genome shotgun (WGS) entry which is preliminary data.</text>
</comment>
<gene>
    <name evidence="1" type="ORF">BDP27DRAFT_1370531</name>
</gene>
<proteinExistence type="predicted"/>
<dbReference type="EMBL" id="JADNRY010000243">
    <property type="protein sequence ID" value="KAF9060453.1"/>
    <property type="molecule type" value="Genomic_DNA"/>
</dbReference>
<accession>A0A9P5U0E8</accession>
<name>A0A9P5U0E8_9AGAR</name>